<evidence type="ECO:0000313" key="2">
    <source>
        <dbReference type="Proteomes" id="UP000605201"/>
    </source>
</evidence>
<organism evidence="1 2">
    <name type="scientific">Candidatus Desulfatibia vada</name>
    <dbReference type="NCBI Taxonomy" id="2841696"/>
    <lineage>
        <taxon>Bacteria</taxon>
        <taxon>Pseudomonadati</taxon>
        <taxon>Thermodesulfobacteriota</taxon>
        <taxon>Desulfobacteria</taxon>
        <taxon>Desulfobacterales</taxon>
        <taxon>Desulfobacterales incertae sedis</taxon>
        <taxon>Candidatus Desulfatibia</taxon>
    </lineage>
</organism>
<name>A0A8J6TTU0_9BACT</name>
<feature type="non-terminal residue" evidence="1">
    <location>
        <position position="451"/>
    </location>
</feature>
<dbReference type="Proteomes" id="UP000605201">
    <property type="component" value="Unassembled WGS sequence"/>
</dbReference>
<dbReference type="AlphaFoldDB" id="A0A8J6TTU0"/>
<proteinExistence type="predicted"/>
<protein>
    <recommendedName>
        <fullName evidence="3">Tetratricopeptide repeat protein</fullName>
    </recommendedName>
</protein>
<reference evidence="1 2" key="1">
    <citation type="submission" date="2020-08" db="EMBL/GenBank/DDBJ databases">
        <title>Bridging the membrane lipid divide: bacteria of the FCB group superphylum have the potential to synthesize archaeal ether lipids.</title>
        <authorList>
            <person name="Villanueva L."/>
            <person name="Von Meijenfeldt F.A.B."/>
            <person name="Westbye A.B."/>
            <person name="Yadav S."/>
            <person name="Hopmans E.C."/>
            <person name="Dutilh B.E."/>
            <person name="Sinninghe Damste J.S."/>
        </authorList>
    </citation>
    <scope>NUCLEOTIDE SEQUENCE [LARGE SCALE GENOMIC DNA]</scope>
    <source>
        <strain evidence="1">NIOZ-UU17</strain>
    </source>
</reference>
<sequence>MSQATSQGLFLKAAADIKKNETLYGSNDRLLYFMDQGLLFHYAGDYQSSLENLEKAEDVAAELYARSVTNEAASLLINDLVRPYRGRRHERVLLHQFIAFNYMANNQYDEALVETRKVQLVFDAFSSDSELAHKYQDDGMSHYISSIVYETQQETDNSLISIFKSVSAYQKSPLKVPDAVNNLAYYRFKRNGREEDLRLLNLAPTTSQDEVEGLNSKDGEIIFIGYAGKSPVIKEAIFSGTYVVGGFISGTYHKAGGEPVRIILPAPPLPTSELEKLENKEKTKAGTTFHLKLALPEAVRRPSETKSFRILLDSGQQEHNSMVLTDTDLLIEQDIDSNRTLDLTRAAIRVVLRMLTTQYTKAQLEEETPLENILISTGIDLLTDQLERADTRLCFILPKTIQLARIPVKPAKHRIEVFALNSSGNVIGKKVWENVIVRQGEKKFLFYPSLM</sequence>
<comment type="caution">
    <text evidence="1">The sequence shown here is derived from an EMBL/GenBank/DDBJ whole genome shotgun (WGS) entry which is preliminary data.</text>
</comment>
<evidence type="ECO:0000313" key="1">
    <source>
        <dbReference type="EMBL" id="MBC8433685.1"/>
    </source>
</evidence>
<dbReference type="EMBL" id="JACNIG010000319">
    <property type="protein sequence ID" value="MBC8433685.1"/>
    <property type="molecule type" value="Genomic_DNA"/>
</dbReference>
<gene>
    <name evidence="1" type="ORF">H8D96_17385</name>
</gene>
<accession>A0A8J6TTU0</accession>
<evidence type="ECO:0008006" key="3">
    <source>
        <dbReference type="Google" id="ProtNLM"/>
    </source>
</evidence>